<proteinExistence type="evidence at transcript level"/>
<evidence type="ECO:0000313" key="1">
    <source>
        <dbReference type="EMBL" id="ACU45230.1"/>
    </source>
</evidence>
<dbReference type="EMBL" id="FJ600217">
    <property type="protein sequence ID" value="ACU45230.1"/>
    <property type="molecule type" value="mRNA"/>
</dbReference>
<protein>
    <submittedName>
        <fullName evidence="1">Poly-glutamine tract-binding protein</fullName>
    </submittedName>
</protein>
<reference evidence="1" key="2">
    <citation type="book" date="2010" name="PROCEEDINGS OF 13TH INTERNATIONAL CONFERENCE ON HARMFUL ALGAE" publisher="International Society For The Study of Harmful Algae" city="Hong Kong, China">
        <title>Dinoflagellate meta-transcriptomics enabled by spliced leader.</title>
        <editorList>
            <person name="Unknown A."/>
        </editorList>
        <authorList>
            <person name="Lin S."/>
            <person name="Zhang H."/>
        </authorList>
    </citation>
    <scope>NUCLEOTIDE SEQUENCE</scope>
    <source>
        <strain evidence="1">CCMP1975</strain>
    </source>
</reference>
<name>E8Z700_KARVE</name>
<sequence length="164" mass="18635">MTMVQAVVVALGDVAVRRTVVKVVKAVAIQDTQAIQLQAIQVILLLMDFLHMVLACRNMEVRTYRLAGTCKLIHRVGVLIIAIPQQAKQLGHHQRLRMRAARERTIYLLAGRRRMTHRVAKLTISIDPLGPLSGHLHSRCGRRRRLQHVAKVARRQEWPKEAVV</sequence>
<accession>E8Z700</accession>
<reference evidence="1" key="1">
    <citation type="submission" date="2008-12" db="EMBL/GenBank/DDBJ databases">
        <authorList>
            <person name="Zhang H."/>
            <person name="Lin S."/>
        </authorList>
    </citation>
    <scope>NUCLEOTIDE SEQUENCE</scope>
    <source>
        <strain evidence="1">CCMP1975</strain>
    </source>
</reference>
<dbReference type="AlphaFoldDB" id="E8Z700"/>
<organism evidence="1">
    <name type="scientific">Karlodinium veneficum</name>
    <name type="common">Dinoflagellate</name>
    <name type="synonym">Karlodinium micrum</name>
    <dbReference type="NCBI Taxonomy" id="407301"/>
    <lineage>
        <taxon>Eukaryota</taxon>
        <taxon>Sar</taxon>
        <taxon>Alveolata</taxon>
        <taxon>Dinophyceae</taxon>
        <taxon>Gymnodiniales</taxon>
        <taxon>Kareniaceae</taxon>
        <taxon>Karlodinium</taxon>
    </lineage>
</organism>